<feature type="domain" description="HhH-GPD" evidence="2">
    <location>
        <begin position="166"/>
        <end position="234"/>
    </location>
</feature>
<dbReference type="PANTHER" id="PTHR47203">
    <property type="match status" value="1"/>
</dbReference>
<dbReference type="CDD" id="cd00056">
    <property type="entry name" value="ENDO3c"/>
    <property type="match status" value="1"/>
</dbReference>
<organism evidence="3 4">
    <name type="scientific">Geranomyces variabilis</name>
    <dbReference type="NCBI Taxonomy" id="109894"/>
    <lineage>
        <taxon>Eukaryota</taxon>
        <taxon>Fungi</taxon>
        <taxon>Fungi incertae sedis</taxon>
        <taxon>Chytridiomycota</taxon>
        <taxon>Chytridiomycota incertae sedis</taxon>
        <taxon>Chytridiomycetes</taxon>
        <taxon>Spizellomycetales</taxon>
        <taxon>Powellomycetaceae</taxon>
        <taxon>Geranomyces</taxon>
    </lineage>
</organism>
<dbReference type="GO" id="GO:0006285">
    <property type="term" value="P:base-excision repair, AP site formation"/>
    <property type="evidence" value="ECO:0007669"/>
    <property type="project" value="UniProtKB-ARBA"/>
</dbReference>
<evidence type="ECO:0000313" key="3">
    <source>
        <dbReference type="EMBL" id="KAJ3169052.1"/>
    </source>
</evidence>
<evidence type="ECO:0000313" key="4">
    <source>
        <dbReference type="Proteomes" id="UP001212152"/>
    </source>
</evidence>
<accession>A0AAD5TBM3</accession>
<feature type="region of interest" description="Disordered" evidence="1">
    <location>
        <begin position="74"/>
        <end position="100"/>
    </location>
</feature>
<keyword evidence="4" id="KW-1185">Reference proteome</keyword>
<sequence>MNTRAAVARAQALLATSTPVKLESARLPADFRQRKRKTSDKLKKESKAGPKRERDLTEEPVAAVDKKRRIIKAEPVELKSESPDDEKCNQSSAARVSSTHKKKAAHLANYGTSPFPTFTRPTTAACKVVTDRLGKLHGRPRRPAELPSNSSTAGCGAVRTVLDALVRTILSQNTTSANSTRAWKSLAERFGVGRGGDDEMFMRLRAAPVEEIEDAIRCGGLAKVKSRVIWNAVNKTYEERGSCSLEHLRACDDVSAMAELMTFDGVGPKTA</sequence>
<dbReference type="Proteomes" id="UP001212152">
    <property type="component" value="Unassembled WGS sequence"/>
</dbReference>
<dbReference type="Gene3D" id="1.10.340.30">
    <property type="entry name" value="Hypothetical protein, domain 2"/>
    <property type="match status" value="1"/>
</dbReference>
<dbReference type="GO" id="GO:0003824">
    <property type="term" value="F:catalytic activity"/>
    <property type="evidence" value="ECO:0007669"/>
    <property type="project" value="InterPro"/>
</dbReference>
<dbReference type="AlphaFoldDB" id="A0AAD5TBM3"/>
<dbReference type="SUPFAM" id="SSF48150">
    <property type="entry name" value="DNA-glycosylase"/>
    <property type="match status" value="1"/>
</dbReference>
<comment type="caution">
    <text evidence="3">The sequence shown here is derived from an EMBL/GenBank/DDBJ whole genome shotgun (WGS) entry which is preliminary data.</text>
</comment>
<protein>
    <recommendedName>
        <fullName evidence="2">HhH-GPD domain-containing protein</fullName>
    </recommendedName>
</protein>
<dbReference type="PANTHER" id="PTHR47203:SF1">
    <property type="entry name" value="HYPOTHETICAL BASE EXCISION DNA REPAIR PROTEIN (EUROFUNG)"/>
    <property type="match status" value="1"/>
</dbReference>
<evidence type="ECO:0000256" key="1">
    <source>
        <dbReference type="SAM" id="MobiDB-lite"/>
    </source>
</evidence>
<dbReference type="InterPro" id="IPR011257">
    <property type="entry name" value="DNA_glycosylase"/>
</dbReference>
<reference evidence="3" key="1">
    <citation type="submission" date="2020-05" db="EMBL/GenBank/DDBJ databases">
        <title>Phylogenomic resolution of chytrid fungi.</title>
        <authorList>
            <person name="Stajich J.E."/>
            <person name="Amses K."/>
            <person name="Simmons R."/>
            <person name="Seto K."/>
            <person name="Myers J."/>
            <person name="Bonds A."/>
            <person name="Quandt C.A."/>
            <person name="Barry K."/>
            <person name="Liu P."/>
            <person name="Grigoriev I."/>
            <person name="Longcore J.E."/>
            <person name="James T.Y."/>
        </authorList>
    </citation>
    <scope>NUCLEOTIDE SEQUENCE</scope>
    <source>
        <strain evidence="3">JEL0379</strain>
    </source>
</reference>
<dbReference type="Pfam" id="PF00730">
    <property type="entry name" value="HhH-GPD"/>
    <property type="match status" value="1"/>
</dbReference>
<name>A0AAD5TBM3_9FUNG</name>
<evidence type="ECO:0000259" key="2">
    <source>
        <dbReference type="Pfam" id="PF00730"/>
    </source>
</evidence>
<dbReference type="EMBL" id="JADGJQ010000112">
    <property type="protein sequence ID" value="KAJ3169052.1"/>
    <property type="molecule type" value="Genomic_DNA"/>
</dbReference>
<feature type="region of interest" description="Disordered" evidence="1">
    <location>
        <begin position="25"/>
        <end position="61"/>
    </location>
</feature>
<feature type="compositionally biased region" description="Basic and acidic residues" evidence="1">
    <location>
        <begin position="39"/>
        <end position="57"/>
    </location>
</feature>
<gene>
    <name evidence="3" type="ORF">HDU87_000880</name>
</gene>
<dbReference type="InterPro" id="IPR003265">
    <property type="entry name" value="HhH-GPD_domain"/>
</dbReference>
<proteinExistence type="predicted"/>
<feature type="compositionally biased region" description="Basic and acidic residues" evidence="1">
    <location>
        <begin position="74"/>
        <end position="88"/>
    </location>
</feature>